<keyword evidence="3" id="KW-1185">Reference proteome</keyword>
<evidence type="ECO:0000313" key="3">
    <source>
        <dbReference type="Proteomes" id="UP000292373"/>
    </source>
</evidence>
<comment type="caution">
    <text evidence="2">The sequence shown here is derived from an EMBL/GenBank/DDBJ whole genome shotgun (WGS) entry which is preliminary data.</text>
</comment>
<evidence type="ECO:0000313" key="2">
    <source>
        <dbReference type="EMBL" id="TBT88609.1"/>
    </source>
</evidence>
<dbReference type="InterPro" id="IPR014862">
    <property type="entry name" value="TrwC"/>
</dbReference>
<dbReference type="AlphaFoldDB" id="A0A4Q9KGY6"/>
<reference evidence="2 3" key="1">
    <citation type="submission" date="2019-01" db="EMBL/GenBank/DDBJ databases">
        <title>Lactibacter flavus gen. nov., sp. nov., a novel bacterium of the family Propionibacteriaceae isolated from raw milk and dairy products.</title>
        <authorList>
            <person name="Huptas C."/>
            <person name="Wenning M."/>
            <person name="Breitenwieser F."/>
            <person name="Doll E."/>
            <person name="Von Neubeck M."/>
            <person name="Busse H.-J."/>
            <person name="Scherer S."/>
        </authorList>
    </citation>
    <scope>NUCLEOTIDE SEQUENCE [LARGE SCALE GENOMIC DNA]</scope>
    <source>
        <strain evidence="2 3">KCTC 33808</strain>
    </source>
</reference>
<accession>A0A4Q9KGY6</accession>
<evidence type="ECO:0000259" key="1">
    <source>
        <dbReference type="Pfam" id="PF08751"/>
    </source>
</evidence>
<protein>
    <recommendedName>
        <fullName evidence="1">TrwC relaxase domain-containing protein</fullName>
    </recommendedName>
</protein>
<dbReference type="RefSeq" id="WP_131166739.1">
    <property type="nucleotide sequence ID" value="NZ_SDMQ01000001.1"/>
</dbReference>
<dbReference type="Proteomes" id="UP000292373">
    <property type="component" value="Unassembled WGS sequence"/>
</dbReference>
<dbReference type="SUPFAM" id="SSF55464">
    <property type="entry name" value="Origin of replication-binding domain, RBD-like"/>
    <property type="match status" value="1"/>
</dbReference>
<feature type="domain" description="TrwC relaxase" evidence="1">
    <location>
        <begin position="21"/>
        <end position="98"/>
    </location>
</feature>
<gene>
    <name evidence="2" type="ORF">ET989_01265</name>
</gene>
<dbReference type="Pfam" id="PF08751">
    <property type="entry name" value="TrwC"/>
    <property type="match status" value="1"/>
</dbReference>
<dbReference type="OrthoDB" id="4524286at2"/>
<dbReference type="EMBL" id="SDMQ01000001">
    <property type="protein sequence ID" value="TBT88609.1"/>
    <property type="molecule type" value="Genomic_DNA"/>
</dbReference>
<organism evidence="2 3">
    <name type="scientific">Propioniciclava sinopodophylli</name>
    <dbReference type="NCBI Taxonomy" id="1837344"/>
    <lineage>
        <taxon>Bacteria</taxon>
        <taxon>Bacillati</taxon>
        <taxon>Actinomycetota</taxon>
        <taxon>Actinomycetes</taxon>
        <taxon>Propionibacteriales</taxon>
        <taxon>Propionibacteriaceae</taxon>
        <taxon>Propioniciclava</taxon>
    </lineage>
</organism>
<name>A0A4Q9KGY6_9ACTN</name>
<proteinExistence type="predicted"/>
<sequence>MTAIRARVDPSWSSLHKLTVGDGYEYLTRQVAAMDSIEKGHTGLASYYAQKGETPDVWVGSGMAGIEGLDAGDPLTAEQMRLLFGSGHHSLASQRGEALSGPSPAVVFAVALKGGAESSHRAGTLSL</sequence>